<keyword evidence="2" id="KW-1185">Reference proteome</keyword>
<evidence type="ECO:0000313" key="1">
    <source>
        <dbReference type="EMBL" id="KXN67064.1"/>
    </source>
</evidence>
<dbReference type="AlphaFoldDB" id="A0A137NWQ9"/>
<reference evidence="1 2" key="1">
    <citation type="journal article" date="2015" name="Genome Biol. Evol.">
        <title>Phylogenomic analyses indicate that early fungi evolved digesting cell walls of algal ancestors of land plants.</title>
        <authorList>
            <person name="Chang Y."/>
            <person name="Wang S."/>
            <person name="Sekimoto S."/>
            <person name="Aerts A.L."/>
            <person name="Choi C."/>
            <person name="Clum A."/>
            <person name="LaButti K.M."/>
            <person name="Lindquist E.A."/>
            <person name="Yee Ngan C."/>
            <person name="Ohm R.A."/>
            <person name="Salamov A.A."/>
            <person name="Grigoriev I.V."/>
            <person name="Spatafora J.W."/>
            <person name="Berbee M.L."/>
        </authorList>
    </citation>
    <scope>NUCLEOTIDE SEQUENCE [LARGE SCALE GENOMIC DNA]</scope>
    <source>
        <strain evidence="1 2">NRRL 28638</strain>
    </source>
</reference>
<dbReference type="InterPro" id="IPR015915">
    <property type="entry name" value="Kelch-typ_b-propeller"/>
</dbReference>
<organism evidence="1 2">
    <name type="scientific">Conidiobolus coronatus (strain ATCC 28846 / CBS 209.66 / NRRL 28638)</name>
    <name type="common">Delacroixia coronata</name>
    <dbReference type="NCBI Taxonomy" id="796925"/>
    <lineage>
        <taxon>Eukaryota</taxon>
        <taxon>Fungi</taxon>
        <taxon>Fungi incertae sedis</taxon>
        <taxon>Zoopagomycota</taxon>
        <taxon>Entomophthoromycotina</taxon>
        <taxon>Entomophthoromycetes</taxon>
        <taxon>Entomophthorales</taxon>
        <taxon>Ancylistaceae</taxon>
        <taxon>Conidiobolus</taxon>
    </lineage>
</organism>
<protein>
    <recommendedName>
        <fullName evidence="3">Galactose oxidase</fullName>
    </recommendedName>
</protein>
<dbReference type="EMBL" id="KQ964664">
    <property type="protein sequence ID" value="KXN67064.1"/>
    <property type="molecule type" value="Genomic_DNA"/>
</dbReference>
<dbReference type="Gene3D" id="2.120.10.80">
    <property type="entry name" value="Kelch-type beta propeller"/>
    <property type="match status" value="1"/>
</dbReference>
<dbReference type="Proteomes" id="UP000070444">
    <property type="component" value="Unassembled WGS sequence"/>
</dbReference>
<evidence type="ECO:0008006" key="3">
    <source>
        <dbReference type="Google" id="ProtNLM"/>
    </source>
</evidence>
<dbReference type="SUPFAM" id="SSF117281">
    <property type="entry name" value="Kelch motif"/>
    <property type="match status" value="1"/>
</dbReference>
<proteinExistence type="predicted"/>
<name>A0A137NWQ9_CONC2</name>
<accession>A0A137NWQ9</accession>
<sequence length="470" mass="53005">MYIYESADESVEGSALYVYNMKDGPISDIKPSIVNITNSGPEYTPLFLDLPQNLPKGKSGQLWMMGAVHELAMEEGLLDKEHWTGQIVNDNELRFDSSLIPMHNFRNFPQSAFTATTVNNNNNYELHIIGGLIHSIEKKEGIITNYHFRYDFNSGKWDNLSDKSKSKLQPVAYHRVVQADNSLILLGGLSQNYTKNGNFTETVPSNNATYVRISDVYKFDLTSETWTLVNAKLNLDSELYERGLADGLSLNVYNGKLLSYMALKNYQTVDYSPKLGALDFRAKDWEWTWIDVKNDGGTDNSLALVDHQSLVINDQLILFHGMTNQKAFNKVYNINLKTNKLQSFVDISGKYGQGTGSSLPTWAIILISVICVVVVILILVALWFYFRYKKQVKPNEKNGQKMQDIWAASDVEASRNKKGNTTVTFGNTASSPGQTNTALSEEAMMGYDYFQHEVDTHDMEHTKTSAKAEH</sequence>
<gene>
    <name evidence="1" type="ORF">CONCODRAFT_10958</name>
</gene>
<dbReference type="OrthoDB" id="45365at2759"/>
<evidence type="ECO:0000313" key="2">
    <source>
        <dbReference type="Proteomes" id="UP000070444"/>
    </source>
</evidence>